<reference evidence="1 2" key="2">
    <citation type="submission" date="2013-03" db="EMBL/GenBank/DDBJ databases">
        <title>Diversity in Clostridium botulinum.</title>
        <authorList>
            <person name="Timme R.E."/>
            <person name="Allard M."/>
            <person name="Luo Y."/>
            <person name="Strain E."/>
            <person name="Gonzalez-Escalona N."/>
            <person name="Brown E."/>
        </authorList>
    </citation>
    <scope>NUCLEOTIDE SEQUENCE [LARGE SCALE GENOMIC DNA]</scope>
    <source>
        <strain evidence="1 2">CFSAN001627</strain>
    </source>
</reference>
<evidence type="ECO:0000313" key="2">
    <source>
        <dbReference type="Proteomes" id="UP000011944"/>
    </source>
</evidence>
<protein>
    <submittedName>
        <fullName evidence="1">Uncharacterized protein</fullName>
    </submittedName>
</protein>
<name>M1ZSK0_CLOBO</name>
<dbReference type="EMBL" id="AMXI01001588">
    <property type="protein sequence ID" value="EKN37759.1"/>
    <property type="molecule type" value="Genomic_DNA"/>
</dbReference>
<comment type="caution">
    <text evidence="1">The sequence shown here is derived from an EMBL/GenBank/DDBJ whole genome shotgun (WGS) entry which is preliminary data.</text>
</comment>
<accession>M1ZSK0</accession>
<gene>
    <name evidence="1" type="ORF">CFSAN001627_24826</name>
</gene>
<sequence length="39" mass="4585">MSKISHILQLLIILQYKEFVTAGELSDFLMVDKKQYIDI</sequence>
<reference evidence="1 2" key="1">
    <citation type="submission" date="2012-10" db="EMBL/GenBank/DDBJ databases">
        <authorList>
            <person name="Strain E.A."/>
            <person name="Brown E."/>
            <person name="Allard M.W."/>
            <person name="Gonzalez-Escalona N."/>
            <person name="Timme R."/>
        </authorList>
    </citation>
    <scope>NUCLEOTIDE SEQUENCE [LARGE SCALE GENOMIC DNA]</scope>
    <source>
        <strain evidence="1 2">CFSAN001627</strain>
    </source>
</reference>
<dbReference type="Proteomes" id="UP000011944">
    <property type="component" value="Unassembled WGS sequence"/>
</dbReference>
<dbReference type="PATRIC" id="fig|1232189.3.peg.3869"/>
<proteinExistence type="predicted"/>
<evidence type="ECO:0000313" key="1">
    <source>
        <dbReference type="EMBL" id="EKN37759.1"/>
    </source>
</evidence>
<dbReference type="AlphaFoldDB" id="M1ZSK0"/>
<organism evidence="1 2">
    <name type="scientific">Clostridium botulinum CFSAN001627</name>
    <dbReference type="NCBI Taxonomy" id="1232189"/>
    <lineage>
        <taxon>Bacteria</taxon>
        <taxon>Bacillati</taxon>
        <taxon>Bacillota</taxon>
        <taxon>Clostridia</taxon>
        <taxon>Eubacteriales</taxon>
        <taxon>Clostridiaceae</taxon>
        <taxon>Clostridium</taxon>
    </lineage>
</organism>